<proteinExistence type="predicted"/>
<accession>A0A5E7IDM0</accession>
<reference evidence="2 3" key="1">
    <citation type="submission" date="2019-09" db="EMBL/GenBank/DDBJ databases">
        <authorList>
            <person name="Chandra G."/>
            <person name="Truman W A."/>
        </authorList>
    </citation>
    <scope>NUCLEOTIDE SEQUENCE [LARGE SCALE GENOMIC DNA]</scope>
    <source>
        <strain evidence="2">PS854</strain>
    </source>
</reference>
<evidence type="ECO:0000313" key="3">
    <source>
        <dbReference type="Proteomes" id="UP000327111"/>
    </source>
</evidence>
<dbReference type="EMBL" id="CABVIF010000002">
    <property type="protein sequence ID" value="VVO74859.1"/>
    <property type="molecule type" value="Genomic_DNA"/>
</dbReference>
<dbReference type="Proteomes" id="UP000327111">
    <property type="component" value="Unassembled WGS sequence"/>
</dbReference>
<protein>
    <submittedName>
        <fullName evidence="2">Uncharacterized protein</fullName>
    </submittedName>
</protein>
<dbReference type="AlphaFoldDB" id="A0A5E7IDM0"/>
<feature type="region of interest" description="Disordered" evidence="1">
    <location>
        <begin position="66"/>
        <end position="90"/>
    </location>
</feature>
<sequence>MNRVQELLFITNRITKEYESLIPLLRDPDVVKAVSFLTELDSLAESYEFTALDIIRLIDPSRAESMLNEPKGLDKTLKKTRSPRQKPPTR</sequence>
<evidence type="ECO:0000256" key="1">
    <source>
        <dbReference type="SAM" id="MobiDB-lite"/>
    </source>
</evidence>
<name>A0A5E7IDM0_PSEFL</name>
<gene>
    <name evidence="2" type="ORF">PS854_01490</name>
</gene>
<feature type="compositionally biased region" description="Basic residues" evidence="1">
    <location>
        <begin position="78"/>
        <end position="90"/>
    </location>
</feature>
<evidence type="ECO:0000313" key="2">
    <source>
        <dbReference type="EMBL" id="VVO74859.1"/>
    </source>
</evidence>
<organism evidence="2 3">
    <name type="scientific">Pseudomonas fluorescens</name>
    <dbReference type="NCBI Taxonomy" id="294"/>
    <lineage>
        <taxon>Bacteria</taxon>
        <taxon>Pseudomonadati</taxon>
        <taxon>Pseudomonadota</taxon>
        <taxon>Gammaproteobacteria</taxon>
        <taxon>Pseudomonadales</taxon>
        <taxon>Pseudomonadaceae</taxon>
        <taxon>Pseudomonas</taxon>
    </lineage>
</organism>